<evidence type="ECO:0008006" key="6">
    <source>
        <dbReference type="Google" id="ProtNLM"/>
    </source>
</evidence>
<feature type="domain" description="3-octaprenyl-4-hydroxybenzoate carboxy-lyase-like Rift-related" evidence="1">
    <location>
        <begin position="126"/>
        <end position="310"/>
    </location>
</feature>
<dbReference type="OrthoDB" id="9809841at2"/>
<dbReference type="GO" id="GO:0016831">
    <property type="term" value="F:carboxy-lyase activity"/>
    <property type="evidence" value="ECO:0007669"/>
    <property type="project" value="InterPro"/>
</dbReference>
<feature type="domain" description="3-octaprenyl-4-hydroxybenzoate carboxy-lyase-like C-terminal" evidence="3">
    <location>
        <begin position="320"/>
        <end position="416"/>
    </location>
</feature>
<dbReference type="Pfam" id="PF20696">
    <property type="entry name" value="UbiD_C"/>
    <property type="match status" value="1"/>
</dbReference>
<sequence length="450" mass="50064">MPNKTRSLKSFLQKLDSQGDLHHVRTTVSCNQEISAITDRVCKSTGGGQALLFESVRESRFPVVTNLFGSARRAAFAWGRGASFQDIAELIKNAQGRGSDERLRNLVRARGRCSAPAGRLELPLRQYGLTSLPALQNWPGDGGRFLTLAQVYLRDPQNQRINCGIYRMQILDDDRAAIRFLPGSDGARIFEAYAQAKRNMPVAITLGSDPAWLAAAAFPLPMDISESDFARWLSDRPLSSARAPLTDLTIPADAEFVMEGVVCPEENTLEGPFGNHTGYYAPPDRAAVFHLQALYHGEDPVFPATVVGPPPMENVHLMRGSEPLTLALLNVDYPCIERLRFIEQGIFHGCVVLGVDCSRDQEIFDLASALWQQGPLKRSRLLIFCDREIEIEPLSVVLWRLINRVDPEQDILVEHGRMAIDVTRPPSGPPVVPSSDIVDLINRRWHEYGF</sequence>
<dbReference type="Proteomes" id="UP000035036">
    <property type="component" value="Chromosome"/>
</dbReference>
<dbReference type="Pfam" id="PF20695">
    <property type="entry name" value="UbiD_N"/>
    <property type="match status" value="1"/>
</dbReference>
<dbReference type="KEGG" id="gsb:GSUB_00725"/>
<dbReference type="HOGENOM" id="CLU_023348_4_1_7"/>
<dbReference type="EMBL" id="CP010311">
    <property type="protein sequence ID" value="AJF05406.1"/>
    <property type="molecule type" value="Genomic_DNA"/>
</dbReference>
<dbReference type="InterPro" id="IPR049383">
    <property type="entry name" value="UbiD-like_N"/>
</dbReference>
<dbReference type="SUPFAM" id="SSF143968">
    <property type="entry name" value="UbiD C-terminal domain-like"/>
    <property type="match status" value="1"/>
</dbReference>
<dbReference type="GO" id="GO:0005737">
    <property type="term" value="C:cytoplasm"/>
    <property type="evidence" value="ECO:0007669"/>
    <property type="project" value="TreeGrafter"/>
</dbReference>
<organism evidence="4 5">
    <name type="scientific">Geoalkalibacter subterraneus</name>
    <dbReference type="NCBI Taxonomy" id="483547"/>
    <lineage>
        <taxon>Bacteria</taxon>
        <taxon>Pseudomonadati</taxon>
        <taxon>Thermodesulfobacteriota</taxon>
        <taxon>Desulfuromonadia</taxon>
        <taxon>Desulfuromonadales</taxon>
        <taxon>Geoalkalibacteraceae</taxon>
        <taxon>Geoalkalibacter</taxon>
    </lineage>
</organism>
<dbReference type="STRING" id="483547.GSUB_00725"/>
<evidence type="ECO:0000313" key="5">
    <source>
        <dbReference type="Proteomes" id="UP000035036"/>
    </source>
</evidence>
<evidence type="ECO:0000259" key="1">
    <source>
        <dbReference type="Pfam" id="PF01977"/>
    </source>
</evidence>
<dbReference type="NCBIfam" id="TIGR00148">
    <property type="entry name" value="UbiD family decarboxylase"/>
    <property type="match status" value="1"/>
</dbReference>
<name>A0A0B5FP76_9BACT</name>
<accession>A0A0B5FP76</accession>
<evidence type="ECO:0000313" key="4">
    <source>
        <dbReference type="EMBL" id="AJF05406.1"/>
    </source>
</evidence>
<dbReference type="PANTHER" id="PTHR30108">
    <property type="entry name" value="3-OCTAPRENYL-4-HYDROXYBENZOATE CARBOXY-LYASE-RELATED"/>
    <property type="match status" value="1"/>
</dbReference>
<dbReference type="SUPFAM" id="SSF50475">
    <property type="entry name" value="FMN-binding split barrel"/>
    <property type="match status" value="1"/>
</dbReference>
<feature type="domain" description="3-octaprenyl-4-hydroxybenzoate carboxy-lyase-like N-terminal" evidence="2">
    <location>
        <begin position="12"/>
        <end position="90"/>
    </location>
</feature>
<dbReference type="PANTHER" id="PTHR30108:SF17">
    <property type="entry name" value="FERULIC ACID DECARBOXYLASE 1"/>
    <property type="match status" value="1"/>
</dbReference>
<dbReference type="Gene3D" id="3.40.1670.10">
    <property type="entry name" value="UbiD C-terminal domain-like"/>
    <property type="match status" value="1"/>
</dbReference>
<evidence type="ECO:0000259" key="3">
    <source>
        <dbReference type="Pfam" id="PF20696"/>
    </source>
</evidence>
<keyword evidence="5" id="KW-1185">Reference proteome</keyword>
<dbReference type="InterPro" id="IPR048304">
    <property type="entry name" value="UbiD_Rift_dom"/>
</dbReference>
<dbReference type="InterPro" id="IPR002830">
    <property type="entry name" value="UbiD"/>
</dbReference>
<evidence type="ECO:0000259" key="2">
    <source>
        <dbReference type="Pfam" id="PF20695"/>
    </source>
</evidence>
<proteinExistence type="predicted"/>
<gene>
    <name evidence="4" type="ORF">GSUB_00725</name>
</gene>
<dbReference type="AlphaFoldDB" id="A0A0B5FP76"/>
<dbReference type="InterPro" id="IPR049381">
    <property type="entry name" value="UbiD-like_C"/>
</dbReference>
<dbReference type="Pfam" id="PF01977">
    <property type="entry name" value="UbiD"/>
    <property type="match status" value="1"/>
</dbReference>
<reference evidence="4 5" key="1">
    <citation type="journal article" date="2015" name="Genome Announc.">
        <title>Genomes of Geoalkalibacter ferrihydriticus Z-0531T and Geoalkalibacter subterraneus Red1T, Two Haloalkaliphilic Metal-Reducing Deltaproteobacteria.</title>
        <authorList>
            <person name="Badalamenti J.P."/>
            <person name="Krajmalnik-Brown R."/>
            <person name="Torres C.I."/>
            <person name="Bond D.R."/>
        </authorList>
    </citation>
    <scope>NUCLEOTIDE SEQUENCE [LARGE SCALE GENOMIC DNA]</scope>
    <source>
        <strain evidence="4 5">Red1</strain>
    </source>
</reference>
<protein>
    <recommendedName>
        <fullName evidence="6">3-octaprenyl-4-hydroxybenzoate carboxy-lyase</fullName>
    </recommendedName>
</protein>